<comment type="caution">
    <text evidence="3">The sequence shown here is derived from an EMBL/GenBank/DDBJ whole genome shotgun (WGS) entry which is preliminary data.</text>
</comment>
<keyword evidence="1" id="KW-1133">Transmembrane helix</keyword>
<accession>A0A7C6AGC8</accession>
<organism evidence="3">
    <name type="scientific">candidate division WOR-3 bacterium</name>
    <dbReference type="NCBI Taxonomy" id="2052148"/>
    <lineage>
        <taxon>Bacteria</taxon>
        <taxon>Bacteria division WOR-3</taxon>
    </lineage>
</organism>
<feature type="transmembrane region" description="Helical" evidence="1">
    <location>
        <begin position="570"/>
        <end position="590"/>
    </location>
</feature>
<keyword evidence="1" id="KW-0472">Membrane</keyword>
<evidence type="ECO:0000259" key="2">
    <source>
        <dbReference type="Pfam" id="PF07584"/>
    </source>
</evidence>
<evidence type="ECO:0000256" key="1">
    <source>
        <dbReference type="SAM" id="Phobius"/>
    </source>
</evidence>
<proteinExistence type="predicted"/>
<feature type="domain" description="Aerotolerance regulator N-terminal" evidence="2">
    <location>
        <begin position="1"/>
        <end position="76"/>
    </location>
</feature>
<dbReference type="NCBIfam" id="TIGR02226">
    <property type="entry name" value="two_anch"/>
    <property type="match status" value="1"/>
</dbReference>
<dbReference type="PANTHER" id="PTHR37464">
    <property type="entry name" value="BLL2463 PROTEIN"/>
    <property type="match status" value="1"/>
</dbReference>
<gene>
    <name evidence="3" type="ORF">ENV70_03120</name>
</gene>
<dbReference type="Pfam" id="PF07584">
    <property type="entry name" value="BatA"/>
    <property type="match status" value="1"/>
</dbReference>
<feature type="transmembrane region" description="Helical" evidence="1">
    <location>
        <begin position="6"/>
        <end position="25"/>
    </location>
</feature>
<dbReference type="InterPro" id="IPR011933">
    <property type="entry name" value="Double_TM_dom"/>
</dbReference>
<dbReference type="InterPro" id="IPR024163">
    <property type="entry name" value="Aerotolerance_reg_N"/>
</dbReference>
<name>A0A7C6AGC8_UNCW3</name>
<keyword evidence="1" id="KW-0812">Transmembrane</keyword>
<sequence length="591" mass="68521">MKFLNPLYLFGLFFIAIPIIIHLIFRKHLKKIFFPSLLFLKTSESKRLRWLRLKEILTLITRCLMVGSIFLALARPQYEGKIFVRNKLSAVYLVIDNSFSMHYSGNFENALQYAEKIINNFSPRSIFYVIPLCNQEGYNPFWTEKNNARNQLKNIKLSFATGSLKPLYEKFLLENTNIPKEFIYIGDGQIVNFRGLERLSDFYWIRIPVGSNIAIENVSLKEPYVVPKDNYGLTVTIKNYGKKPFQTKIELVAGSFYREQESTIPDEQGLNVFFQLPLHIHNGIIKIDQDSLLGDNQYYFSKSLLEKIKVLIVGDAKYIKTALSPSPEFKTPFEIGYTTNIKKIDLRPYNIIIINGIEEITDFELLKLMNFLSRTRTGLVLFLGPSVGPGLRNWVYNYAELEEWLNLEGYINIKWIDTDYRPFALFKENASLKGIKIFKMWKLKPRATTLMRLDNNLPFLINQNNIMVFPTIFSETYTDIVYNPNFIPLLHSIIYGLLNKNIDKEYWIEEVVNKFESRITKPGFYKVDSDTIGVNINPLESNLSTITPQMAQNLGIKIIDADSMSGSTDLTTLFLFLLLCAFVFEILLLLF</sequence>
<reference evidence="3" key="1">
    <citation type="journal article" date="2020" name="mSystems">
        <title>Genome- and Community-Level Interaction Insights into Carbon Utilization and Element Cycling Functions of Hydrothermarchaeota in Hydrothermal Sediment.</title>
        <authorList>
            <person name="Zhou Z."/>
            <person name="Liu Y."/>
            <person name="Xu W."/>
            <person name="Pan J."/>
            <person name="Luo Z.H."/>
            <person name="Li M."/>
        </authorList>
    </citation>
    <scope>NUCLEOTIDE SEQUENCE [LARGE SCALE GENOMIC DNA]</scope>
    <source>
        <strain evidence="3">SpSt-783</strain>
    </source>
</reference>
<dbReference type="AlphaFoldDB" id="A0A7C6AGC8"/>
<evidence type="ECO:0000313" key="3">
    <source>
        <dbReference type="EMBL" id="HHS62595.1"/>
    </source>
</evidence>
<protein>
    <recommendedName>
        <fullName evidence="2">Aerotolerance regulator N-terminal domain-containing protein</fullName>
    </recommendedName>
</protein>
<dbReference type="EMBL" id="DTHJ01000065">
    <property type="protein sequence ID" value="HHS62595.1"/>
    <property type="molecule type" value="Genomic_DNA"/>
</dbReference>
<dbReference type="PANTHER" id="PTHR37464:SF1">
    <property type="entry name" value="BLL2463 PROTEIN"/>
    <property type="match status" value="1"/>
</dbReference>